<name>A0A4U2YRI4_9ACTN</name>
<proteinExistence type="inferred from homology"/>
<sequence length="196" mass="21395">MAKRAVDVFAAGLGVAVTSPLMLLAAVAVKLTSPGPVIFRQTRVGRGGDTFEILKFRTMRAGAPGAQVTAGHDPRITQVGAWLRSTKVDELPQLINVLRGDMSLVGPRPEVPRYVAEWPVEQRHQILSVRPGITDPASIEFRREAEELAGVDDPEAHYVSVILPRKVELYCDYVATQSFVGDLKILLRTLRTVAGD</sequence>
<dbReference type="GO" id="GO:0016780">
    <property type="term" value="F:phosphotransferase activity, for other substituted phosphate groups"/>
    <property type="evidence" value="ECO:0007669"/>
    <property type="project" value="TreeGrafter"/>
</dbReference>
<dbReference type="RefSeq" id="WP_137064185.1">
    <property type="nucleotide sequence ID" value="NZ_CP040748.1"/>
</dbReference>
<accession>A0A4U2YRI4</accession>
<evidence type="ECO:0000313" key="4">
    <source>
        <dbReference type="Proteomes" id="UP000307808"/>
    </source>
</evidence>
<dbReference type="OrthoDB" id="9808602at2"/>
<comment type="similarity">
    <text evidence="1">Belongs to the bacterial sugar transferase family.</text>
</comment>
<dbReference type="InterPro" id="IPR003362">
    <property type="entry name" value="Bact_transf"/>
</dbReference>
<keyword evidence="4" id="KW-1185">Reference proteome</keyword>
<feature type="domain" description="Bacterial sugar transferase" evidence="2">
    <location>
        <begin position="3"/>
        <end position="193"/>
    </location>
</feature>
<dbReference type="Pfam" id="PF02397">
    <property type="entry name" value="Bac_transf"/>
    <property type="match status" value="1"/>
</dbReference>
<dbReference type="AlphaFoldDB" id="A0A4U2YRI4"/>
<evidence type="ECO:0000256" key="1">
    <source>
        <dbReference type="ARBA" id="ARBA00006464"/>
    </source>
</evidence>
<evidence type="ECO:0000259" key="2">
    <source>
        <dbReference type="Pfam" id="PF02397"/>
    </source>
</evidence>
<evidence type="ECO:0000313" key="3">
    <source>
        <dbReference type="EMBL" id="TKI63720.1"/>
    </source>
</evidence>
<protein>
    <submittedName>
        <fullName evidence="3">Sugar transferase</fullName>
    </submittedName>
</protein>
<dbReference type="Proteomes" id="UP000307808">
    <property type="component" value="Unassembled WGS sequence"/>
</dbReference>
<dbReference type="PANTHER" id="PTHR30576:SF20">
    <property type="entry name" value="QUINOVOSAMINEPHOSPHOTRANSFERAE-RELATED"/>
    <property type="match status" value="1"/>
</dbReference>
<keyword evidence="3" id="KW-0808">Transferase</keyword>
<comment type="caution">
    <text evidence="3">The sequence shown here is derived from an EMBL/GenBank/DDBJ whole genome shotgun (WGS) entry which is preliminary data.</text>
</comment>
<gene>
    <name evidence="3" type="ORF">FC770_00585</name>
</gene>
<dbReference type="EMBL" id="SZPY01000001">
    <property type="protein sequence ID" value="TKI63720.1"/>
    <property type="molecule type" value="Genomic_DNA"/>
</dbReference>
<reference evidence="3 4" key="1">
    <citation type="submission" date="2019-04" db="EMBL/GenBank/DDBJ databases">
        <authorList>
            <person name="Dong K."/>
        </authorList>
    </citation>
    <scope>NUCLEOTIDE SEQUENCE [LARGE SCALE GENOMIC DNA]</scope>
    <source>
        <strain evidence="4">dk3543</strain>
    </source>
</reference>
<organism evidence="3 4">
    <name type="scientific">Nocardioides jishulii</name>
    <dbReference type="NCBI Taxonomy" id="2575440"/>
    <lineage>
        <taxon>Bacteria</taxon>
        <taxon>Bacillati</taxon>
        <taxon>Actinomycetota</taxon>
        <taxon>Actinomycetes</taxon>
        <taxon>Propionibacteriales</taxon>
        <taxon>Nocardioidaceae</taxon>
        <taxon>Nocardioides</taxon>
    </lineage>
</organism>
<dbReference type="PANTHER" id="PTHR30576">
    <property type="entry name" value="COLANIC BIOSYNTHESIS UDP-GLUCOSE LIPID CARRIER TRANSFERASE"/>
    <property type="match status" value="1"/>
</dbReference>